<keyword evidence="13" id="KW-0808">Transferase</keyword>
<proteinExistence type="predicted"/>
<dbReference type="GO" id="GO:0005524">
    <property type="term" value="F:ATP binding"/>
    <property type="evidence" value="ECO:0007669"/>
    <property type="project" value="InterPro"/>
</dbReference>
<feature type="compositionally biased region" description="Low complexity" evidence="11">
    <location>
        <begin position="593"/>
        <end position="622"/>
    </location>
</feature>
<dbReference type="PANTHER" id="PTHR48055:SF22">
    <property type="entry name" value="LEUCINE-RICH REPEAT RECEPTOR-LIKE SERINE_THREONINE_TYROSINE-PROTEIN KINASE SOBIR1"/>
    <property type="match status" value="1"/>
</dbReference>
<dbReference type="InterPro" id="IPR000719">
    <property type="entry name" value="Prot_kinase_dom"/>
</dbReference>
<dbReference type="STRING" id="35608.A0A2U1MM63"/>
<organism evidence="13 14">
    <name type="scientific">Artemisia annua</name>
    <name type="common">Sweet wormwood</name>
    <dbReference type="NCBI Taxonomy" id="35608"/>
    <lineage>
        <taxon>Eukaryota</taxon>
        <taxon>Viridiplantae</taxon>
        <taxon>Streptophyta</taxon>
        <taxon>Embryophyta</taxon>
        <taxon>Tracheophyta</taxon>
        <taxon>Spermatophyta</taxon>
        <taxon>Magnoliopsida</taxon>
        <taxon>eudicotyledons</taxon>
        <taxon>Gunneridae</taxon>
        <taxon>Pentapetalae</taxon>
        <taxon>asterids</taxon>
        <taxon>campanulids</taxon>
        <taxon>Asterales</taxon>
        <taxon>Asteraceae</taxon>
        <taxon>Asteroideae</taxon>
        <taxon>Anthemideae</taxon>
        <taxon>Artemisiinae</taxon>
        <taxon>Artemisia</taxon>
    </lineage>
</organism>
<feature type="coiled-coil region" evidence="10">
    <location>
        <begin position="91"/>
        <end position="126"/>
    </location>
</feature>
<evidence type="ECO:0000256" key="4">
    <source>
        <dbReference type="ARBA" id="ARBA00022729"/>
    </source>
</evidence>
<dbReference type="InterPro" id="IPR008271">
    <property type="entry name" value="Ser/Thr_kinase_AS"/>
</dbReference>
<dbReference type="InterPro" id="IPR051564">
    <property type="entry name" value="LRR_receptor-like_kinase"/>
</dbReference>
<dbReference type="Gene3D" id="3.30.200.20">
    <property type="entry name" value="Phosphorylase Kinase, domain 1"/>
    <property type="match status" value="1"/>
</dbReference>
<dbReference type="GO" id="GO:0016020">
    <property type="term" value="C:membrane"/>
    <property type="evidence" value="ECO:0007669"/>
    <property type="project" value="UniProtKB-SubCell"/>
</dbReference>
<keyword evidence="3" id="KW-0812">Transmembrane</keyword>
<evidence type="ECO:0000256" key="2">
    <source>
        <dbReference type="ARBA" id="ARBA00022614"/>
    </source>
</evidence>
<dbReference type="PROSITE" id="PS50011">
    <property type="entry name" value="PROTEIN_KINASE_DOM"/>
    <property type="match status" value="1"/>
</dbReference>
<keyword evidence="5" id="KW-0677">Repeat</keyword>
<feature type="compositionally biased region" description="Low complexity" evidence="11">
    <location>
        <begin position="705"/>
        <end position="735"/>
    </location>
</feature>
<gene>
    <name evidence="13" type="ORF">CTI12_AA361470</name>
</gene>
<evidence type="ECO:0000256" key="11">
    <source>
        <dbReference type="SAM" id="MobiDB-lite"/>
    </source>
</evidence>
<reference evidence="13 14" key="1">
    <citation type="journal article" date="2018" name="Mol. Plant">
        <title>The genome of Artemisia annua provides insight into the evolution of Asteraceae family and artemisinin biosynthesis.</title>
        <authorList>
            <person name="Shen Q."/>
            <person name="Zhang L."/>
            <person name="Liao Z."/>
            <person name="Wang S."/>
            <person name="Yan T."/>
            <person name="Shi P."/>
            <person name="Liu M."/>
            <person name="Fu X."/>
            <person name="Pan Q."/>
            <person name="Wang Y."/>
            <person name="Lv Z."/>
            <person name="Lu X."/>
            <person name="Zhang F."/>
            <person name="Jiang W."/>
            <person name="Ma Y."/>
            <person name="Chen M."/>
            <person name="Hao X."/>
            <person name="Li L."/>
            <person name="Tang Y."/>
            <person name="Lv G."/>
            <person name="Zhou Y."/>
            <person name="Sun X."/>
            <person name="Brodelius P.E."/>
            <person name="Rose J.K.C."/>
            <person name="Tang K."/>
        </authorList>
    </citation>
    <scope>NUCLEOTIDE SEQUENCE [LARGE SCALE GENOMIC DNA]</scope>
    <source>
        <strain evidence="14">cv. Huhao1</strain>
        <tissue evidence="13">Leaf</tissue>
    </source>
</reference>
<keyword evidence="4" id="KW-0732">Signal</keyword>
<keyword evidence="13" id="KW-0418">Kinase</keyword>
<dbReference type="InterPro" id="IPR011009">
    <property type="entry name" value="Kinase-like_dom_sf"/>
</dbReference>
<dbReference type="Pfam" id="PF00069">
    <property type="entry name" value="Pkinase"/>
    <property type="match status" value="1"/>
</dbReference>
<evidence type="ECO:0000256" key="6">
    <source>
        <dbReference type="ARBA" id="ARBA00022989"/>
    </source>
</evidence>
<dbReference type="GO" id="GO:0004672">
    <property type="term" value="F:protein kinase activity"/>
    <property type="evidence" value="ECO:0007669"/>
    <property type="project" value="InterPro"/>
</dbReference>
<keyword evidence="2" id="KW-0433">Leucine-rich repeat</keyword>
<evidence type="ECO:0000256" key="1">
    <source>
        <dbReference type="ARBA" id="ARBA00004167"/>
    </source>
</evidence>
<evidence type="ECO:0000256" key="5">
    <source>
        <dbReference type="ARBA" id="ARBA00022737"/>
    </source>
</evidence>
<keyword evidence="10" id="KW-0175">Coiled coil</keyword>
<dbReference type="SUPFAM" id="SSF56112">
    <property type="entry name" value="Protein kinase-like (PK-like)"/>
    <property type="match status" value="1"/>
</dbReference>
<evidence type="ECO:0000256" key="9">
    <source>
        <dbReference type="ARBA" id="ARBA00023180"/>
    </source>
</evidence>
<dbReference type="EMBL" id="PKPP01004884">
    <property type="protein sequence ID" value="PWA62361.1"/>
    <property type="molecule type" value="Genomic_DNA"/>
</dbReference>
<feature type="compositionally biased region" description="Basic and acidic residues" evidence="11">
    <location>
        <begin position="562"/>
        <end position="577"/>
    </location>
</feature>
<evidence type="ECO:0000256" key="3">
    <source>
        <dbReference type="ARBA" id="ARBA00022692"/>
    </source>
</evidence>
<evidence type="ECO:0000256" key="7">
    <source>
        <dbReference type="ARBA" id="ARBA00023136"/>
    </source>
</evidence>
<evidence type="ECO:0000313" key="13">
    <source>
        <dbReference type="EMBL" id="PWA62361.1"/>
    </source>
</evidence>
<dbReference type="Gene3D" id="1.10.510.10">
    <property type="entry name" value="Transferase(Phosphotransferase) domain 1"/>
    <property type="match status" value="1"/>
</dbReference>
<keyword evidence="9" id="KW-0325">Glycoprotein</keyword>
<evidence type="ECO:0000256" key="10">
    <source>
        <dbReference type="SAM" id="Coils"/>
    </source>
</evidence>
<feature type="compositionally biased region" description="Low complexity" evidence="11">
    <location>
        <begin position="649"/>
        <end position="678"/>
    </location>
</feature>
<comment type="subcellular location">
    <subcellularLocation>
        <location evidence="1">Membrane</location>
        <topology evidence="1">Single-pass membrane protein</topology>
    </subcellularLocation>
</comment>
<dbReference type="Proteomes" id="UP000245207">
    <property type="component" value="Unassembled WGS sequence"/>
</dbReference>
<keyword evidence="6" id="KW-1133">Transmembrane helix</keyword>
<evidence type="ECO:0000256" key="8">
    <source>
        <dbReference type="ARBA" id="ARBA00023170"/>
    </source>
</evidence>
<name>A0A2U1MM63_ARTAN</name>
<dbReference type="PROSITE" id="PS00108">
    <property type="entry name" value="PROTEIN_KINASE_ST"/>
    <property type="match status" value="1"/>
</dbReference>
<comment type="caution">
    <text evidence="13">The sequence shown here is derived from an EMBL/GenBank/DDBJ whole genome shotgun (WGS) entry which is preliminary data.</text>
</comment>
<sequence>MAFSVLFKLAVNMIKGKKDEHGTTVFSQQIKAEELAFLEKEDGVASLQIIGKGGCGEVYKTELPEGKVKTIAIKKIDLLSEDAAESTEEGTKLLNKKIDQLSKDAAELTEEDTKLLNKKMRQIKSEIQTVGEIRHKNLLPLLAHVSRPNCHYLVYEFMKNGSLQDILQQVKEGRREFDWLGRYKVALGVASGLEYLHMHHTPRIVHRDLKPANVLLDDDMEARIADFGLAESIPEADTHMTSSKIAGSLGYISPEHYETMIFSDKCDIYSFGVVLTCLVTGKFPSDEFFRRSEFSLRKWMRNVMTSENPKQAIDPKMLGNGYEEQMLSVLRIACFCTLDNPKERPNSKDARLMDEPYFDSQEVERNWAMRQYGPLVIIDNENSFQEPDSFGVSVFKVTKEKPLQKVVRPLVDGINSFEEPDVEVNLFQVNQDNQLQNVGGEPIEQEGDVDITLFKQSDTSHLLNVGDDTIEVNENNVTEENHVETQIPVLDDVAFYTAHASESDTLNPGIPKVTPDSVDDAGNGKKVPQKVASKKTHPTSNKVAADKQVEGTGVDESQGVAVEDKGNQDVATEKQDEFAGVQSQSQDRPSDESQCQSQQQDLSQSQSQVHSSNVQAVSVSSHRTTRRVTRQQAFAGVQSQSQDQPIDESQCQSQQQDLSQSQSQVHSSNVQAVSVSSHRTTRRVTRQQAFAGVQSQSQDQPIDESQCQSQQQDLSQSQAQVHSSNVQAVSVSSQHTTRRVTRQQAFMDRMMPSA</sequence>
<dbReference type="AlphaFoldDB" id="A0A2U1MM63"/>
<dbReference type="OrthoDB" id="4062651at2759"/>
<evidence type="ECO:0000313" key="14">
    <source>
        <dbReference type="Proteomes" id="UP000245207"/>
    </source>
</evidence>
<accession>A0A2U1MM63</accession>
<dbReference type="SMART" id="SM00220">
    <property type="entry name" value="S_TKc"/>
    <property type="match status" value="1"/>
</dbReference>
<evidence type="ECO:0000259" key="12">
    <source>
        <dbReference type="PROSITE" id="PS50011"/>
    </source>
</evidence>
<dbReference type="PANTHER" id="PTHR48055">
    <property type="entry name" value="LEUCINE-RICH REPEAT RECEPTOR PROTEIN KINASE EMS1"/>
    <property type="match status" value="1"/>
</dbReference>
<keyword evidence="14" id="KW-1185">Reference proteome</keyword>
<dbReference type="FunFam" id="1.10.510.10:FF:000479">
    <property type="entry name" value="Leucine-rich repeat receptor-like protein kinase"/>
    <property type="match status" value="1"/>
</dbReference>
<protein>
    <submittedName>
        <fullName evidence="13">Protein kinase-like domain, Leucine-rich repeat domain, L domain-like protein</fullName>
    </submittedName>
</protein>
<keyword evidence="8" id="KW-0675">Receptor</keyword>
<feature type="region of interest" description="Disordered" evidence="11">
    <location>
        <begin position="503"/>
        <end position="754"/>
    </location>
</feature>
<feature type="domain" description="Protein kinase" evidence="12">
    <location>
        <begin position="44"/>
        <end position="358"/>
    </location>
</feature>
<keyword evidence="7" id="KW-0472">Membrane</keyword>